<dbReference type="Gene3D" id="3.40.50.150">
    <property type="entry name" value="Vaccinia Virus protein VP39"/>
    <property type="match status" value="1"/>
</dbReference>
<accession>A0LCI8</accession>
<name>A0LCI8_MAGMM</name>
<dbReference type="Pfam" id="PF07021">
    <property type="entry name" value="MetW"/>
    <property type="match status" value="1"/>
</dbReference>
<dbReference type="STRING" id="156889.Mmc1_3191"/>
<dbReference type="NCBIfam" id="TIGR02081">
    <property type="entry name" value="metW"/>
    <property type="match status" value="1"/>
</dbReference>
<evidence type="ECO:0000313" key="1">
    <source>
        <dbReference type="EMBL" id="ABK45681.1"/>
    </source>
</evidence>
<dbReference type="SUPFAM" id="SSF53335">
    <property type="entry name" value="S-adenosyl-L-methionine-dependent methyltransferases"/>
    <property type="match status" value="1"/>
</dbReference>
<reference evidence="2" key="1">
    <citation type="journal article" date="2009" name="Appl. Environ. Microbiol.">
        <title>Complete genome sequence of the chemolithoautotrophic marine magnetotactic coccus strain MC-1.</title>
        <authorList>
            <person name="Schubbe S."/>
            <person name="Williams T.J."/>
            <person name="Xie G."/>
            <person name="Kiss H.E."/>
            <person name="Brettin T.S."/>
            <person name="Martinez D."/>
            <person name="Ross C.A."/>
            <person name="Schuler D."/>
            <person name="Cox B.L."/>
            <person name="Nealson K.H."/>
            <person name="Bazylinski D.A."/>
        </authorList>
    </citation>
    <scope>NUCLEOTIDE SEQUENCE [LARGE SCALE GENOMIC DNA]</scope>
    <source>
        <strain evidence="2">ATCC BAA-1437 / JCM 17883 / MC-1</strain>
    </source>
</reference>
<dbReference type="InterPro" id="IPR029063">
    <property type="entry name" value="SAM-dependent_MTases_sf"/>
</dbReference>
<organism evidence="1 2">
    <name type="scientific">Magnetococcus marinus (strain ATCC BAA-1437 / JCM 17883 / MC-1)</name>
    <dbReference type="NCBI Taxonomy" id="156889"/>
    <lineage>
        <taxon>Bacteria</taxon>
        <taxon>Pseudomonadati</taxon>
        <taxon>Pseudomonadota</taxon>
        <taxon>Magnetococcia</taxon>
        <taxon>Magnetococcales</taxon>
        <taxon>Magnetococcaceae</taxon>
        <taxon>Magnetococcus</taxon>
    </lineage>
</organism>
<dbReference type="CDD" id="cd02440">
    <property type="entry name" value="AdoMet_MTases"/>
    <property type="match status" value="1"/>
</dbReference>
<proteinExistence type="predicted"/>
<protein>
    <submittedName>
        <fullName evidence="1">Methionine biosynthesis protein MetW</fullName>
    </submittedName>
</protein>
<keyword evidence="2" id="KW-1185">Reference proteome</keyword>
<dbReference type="RefSeq" id="WP_011714744.1">
    <property type="nucleotide sequence ID" value="NC_008576.1"/>
</dbReference>
<dbReference type="eggNOG" id="COG2226">
    <property type="taxonomic scope" value="Bacteria"/>
</dbReference>
<dbReference type="InterPro" id="IPR010743">
    <property type="entry name" value="Methionine_synth_MetW"/>
</dbReference>
<gene>
    <name evidence="1" type="ordered locus">Mmc1_3191</name>
</gene>
<dbReference type="PANTHER" id="PTHR43861">
    <property type="entry name" value="TRANS-ACONITATE 2-METHYLTRANSFERASE-RELATED"/>
    <property type="match status" value="1"/>
</dbReference>
<dbReference type="EMBL" id="CP000471">
    <property type="protein sequence ID" value="ABK45681.1"/>
    <property type="molecule type" value="Genomic_DNA"/>
</dbReference>
<sequence length="210" mass="23736">MISLRVDQSIIASLIEPGSRVLDLGCGDGLLMQHLIHQKQCKGIGVEISPEGVQSCIAHGVPVYQGDMDQGLSDHFDATFDYVLLSHTLQAIHRPAFVLEEMLRVGRRGIVSFPNFGHWRFRWQLLISGRVPQRGVLPYMWYDTPNIRMCTLLDFRDLCHELDIRIVQQIPLAASGDVKGGLPLRASNVPWMQFMANWLSPMAVFLLEKE</sequence>
<dbReference type="HOGENOM" id="CLU_091323_0_0_5"/>
<dbReference type="OrthoDB" id="9792690at2"/>
<dbReference type="AlphaFoldDB" id="A0LCI8"/>
<reference evidence="1 2" key="2">
    <citation type="journal article" date="2012" name="Int. J. Syst. Evol. Microbiol.">
        <title>Magnetococcus marinus gen. nov., sp. nov., a marine, magnetotactic bacterium that represents a novel lineage (Magnetococcaceae fam. nov.; Magnetococcales ord. nov.) at the base of the Alphaproteobacteria.</title>
        <authorList>
            <person name="Bazylinski D.A."/>
            <person name="Williams T.J."/>
            <person name="Lefevre C.T."/>
            <person name="Berg R.J."/>
            <person name="Zhang C.L."/>
            <person name="Bowser S.S."/>
            <person name="Dean A.J."/>
            <person name="Beveridge T.J."/>
        </authorList>
    </citation>
    <scope>NUCLEOTIDE SEQUENCE [LARGE SCALE GENOMIC DNA]</scope>
    <source>
        <strain evidence="2">ATCC BAA-1437 / JCM 17883 / MC-1</strain>
    </source>
</reference>
<dbReference type="Proteomes" id="UP000002586">
    <property type="component" value="Chromosome"/>
</dbReference>
<dbReference type="PANTHER" id="PTHR43861:SF1">
    <property type="entry name" value="TRANS-ACONITATE 2-METHYLTRANSFERASE"/>
    <property type="match status" value="1"/>
</dbReference>
<dbReference type="KEGG" id="mgm:Mmc1_3191"/>
<evidence type="ECO:0000313" key="2">
    <source>
        <dbReference type="Proteomes" id="UP000002586"/>
    </source>
</evidence>